<evidence type="ECO:0000313" key="1">
    <source>
        <dbReference type="EMBL" id="KAJ9597056.1"/>
    </source>
</evidence>
<feature type="non-terminal residue" evidence="1">
    <location>
        <position position="53"/>
    </location>
</feature>
<reference evidence="1" key="2">
    <citation type="submission" date="2023-05" db="EMBL/GenBank/DDBJ databases">
        <authorList>
            <person name="Fouks B."/>
        </authorList>
    </citation>
    <scope>NUCLEOTIDE SEQUENCE</scope>
    <source>
        <strain evidence="1">Stay&amp;Tobe</strain>
        <tissue evidence="1">Testes</tissue>
    </source>
</reference>
<reference evidence="1" key="1">
    <citation type="journal article" date="2023" name="IScience">
        <title>Live-bearing cockroach genome reveals convergent evolutionary mechanisms linked to viviparity in insects and beyond.</title>
        <authorList>
            <person name="Fouks B."/>
            <person name="Harrison M.C."/>
            <person name="Mikhailova A.A."/>
            <person name="Marchal E."/>
            <person name="English S."/>
            <person name="Carruthers M."/>
            <person name="Jennings E.C."/>
            <person name="Chiamaka E.L."/>
            <person name="Frigard R.A."/>
            <person name="Pippel M."/>
            <person name="Attardo G.M."/>
            <person name="Benoit J.B."/>
            <person name="Bornberg-Bauer E."/>
            <person name="Tobe S.S."/>
        </authorList>
    </citation>
    <scope>NUCLEOTIDE SEQUENCE</scope>
    <source>
        <strain evidence="1">Stay&amp;Tobe</strain>
    </source>
</reference>
<name>A0AAD8ENW9_DIPPU</name>
<keyword evidence="2" id="KW-1185">Reference proteome</keyword>
<proteinExistence type="predicted"/>
<dbReference type="AlphaFoldDB" id="A0AAD8ENW9"/>
<dbReference type="EMBL" id="JASPKZ010001884">
    <property type="protein sequence ID" value="KAJ9597056.1"/>
    <property type="molecule type" value="Genomic_DNA"/>
</dbReference>
<gene>
    <name evidence="1" type="ORF">L9F63_027055</name>
</gene>
<evidence type="ECO:0000313" key="2">
    <source>
        <dbReference type="Proteomes" id="UP001233999"/>
    </source>
</evidence>
<sequence length="53" mass="5964">MIISQEKMAPSEKSIDDYCRLCAVEAKNGVIIYSSEGVNLCLEEKIVQCLRIE</sequence>
<protein>
    <submittedName>
        <fullName evidence="1">Uncharacterized protein</fullName>
    </submittedName>
</protein>
<comment type="caution">
    <text evidence="1">The sequence shown here is derived from an EMBL/GenBank/DDBJ whole genome shotgun (WGS) entry which is preliminary data.</text>
</comment>
<dbReference type="Proteomes" id="UP001233999">
    <property type="component" value="Unassembled WGS sequence"/>
</dbReference>
<accession>A0AAD8ENW9</accession>
<organism evidence="1 2">
    <name type="scientific">Diploptera punctata</name>
    <name type="common">Pacific beetle cockroach</name>
    <dbReference type="NCBI Taxonomy" id="6984"/>
    <lineage>
        <taxon>Eukaryota</taxon>
        <taxon>Metazoa</taxon>
        <taxon>Ecdysozoa</taxon>
        <taxon>Arthropoda</taxon>
        <taxon>Hexapoda</taxon>
        <taxon>Insecta</taxon>
        <taxon>Pterygota</taxon>
        <taxon>Neoptera</taxon>
        <taxon>Polyneoptera</taxon>
        <taxon>Dictyoptera</taxon>
        <taxon>Blattodea</taxon>
        <taxon>Blaberoidea</taxon>
        <taxon>Blaberidae</taxon>
        <taxon>Diplopterinae</taxon>
        <taxon>Diploptera</taxon>
    </lineage>
</organism>